<name>A0AAN7V916_9COLE</name>
<dbReference type="PANTHER" id="PTHR11941">
    <property type="entry name" value="ENOYL-COA HYDRATASE-RELATED"/>
    <property type="match status" value="1"/>
</dbReference>
<evidence type="ECO:0000256" key="4">
    <source>
        <dbReference type="ARBA" id="ARBA00011233"/>
    </source>
</evidence>
<evidence type="ECO:0000256" key="5">
    <source>
        <dbReference type="ARBA" id="ARBA00022832"/>
    </source>
</evidence>
<keyword evidence="5" id="KW-0276">Fatty acid metabolism</keyword>
<dbReference type="PROSITE" id="PS00166">
    <property type="entry name" value="ENOYL_COA_HYDRATASE"/>
    <property type="match status" value="1"/>
</dbReference>
<reference evidence="19 20" key="1">
    <citation type="journal article" date="2024" name="Insects">
        <title>An Improved Chromosome-Level Genome Assembly of the Firefly Pyrocoelia pectoralis.</title>
        <authorList>
            <person name="Fu X."/>
            <person name="Meyer-Rochow V.B."/>
            <person name="Ballantyne L."/>
            <person name="Zhu X."/>
        </authorList>
    </citation>
    <scope>NUCLEOTIDE SEQUENCE [LARGE SCALE GENOMIC DNA]</scope>
    <source>
        <strain evidence="19">XCY_ONT2</strain>
    </source>
</reference>
<evidence type="ECO:0000313" key="20">
    <source>
        <dbReference type="Proteomes" id="UP001329430"/>
    </source>
</evidence>
<dbReference type="Proteomes" id="UP001329430">
    <property type="component" value="Chromosome 6"/>
</dbReference>
<evidence type="ECO:0000256" key="16">
    <source>
        <dbReference type="ARBA" id="ARBA00068317"/>
    </source>
</evidence>
<evidence type="ECO:0000256" key="8">
    <source>
        <dbReference type="ARBA" id="ARBA00023098"/>
    </source>
</evidence>
<keyword evidence="7" id="KW-0007">Acetylation</keyword>
<evidence type="ECO:0000256" key="7">
    <source>
        <dbReference type="ARBA" id="ARBA00022990"/>
    </source>
</evidence>
<comment type="function">
    <text evidence="15">Key enzyme of fatty acid beta-oxidation. Able to isomerize both 3-cis (3Z) and 3-trans (3E) double bonds into the 2-trans (2E) form in a range of enoyl-CoA species, with a preference for (3Z)-enoyl-CoAs over (3E)-enoyl-CoAs. The catalytic efficiency of this enzyme is not affected by the fatty acyl chain length.</text>
</comment>
<evidence type="ECO:0000256" key="10">
    <source>
        <dbReference type="ARBA" id="ARBA00023235"/>
    </source>
</evidence>
<dbReference type="CDD" id="cd06558">
    <property type="entry name" value="crotonase-like"/>
    <property type="match status" value="1"/>
</dbReference>
<comment type="pathway">
    <text evidence="2">Lipid metabolism; fatty acid beta-oxidation.</text>
</comment>
<evidence type="ECO:0000313" key="19">
    <source>
        <dbReference type="EMBL" id="KAK5642508.1"/>
    </source>
</evidence>
<comment type="similarity">
    <text evidence="3 18">Belongs to the enoyl-CoA hydratase/isomerase family.</text>
</comment>
<dbReference type="FunFam" id="3.90.226.10:FF:000034">
    <property type="entry name" value="Enoyl-CoA delta isomerase 1"/>
    <property type="match status" value="1"/>
</dbReference>
<evidence type="ECO:0000256" key="6">
    <source>
        <dbReference type="ARBA" id="ARBA00022946"/>
    </source>
</evidence>
<keyword evidence="20" id="KW-1185">Reference proteome</keyword>
<comment type="caution">
    <text evidence="19">The sequence shown here is derived from an EMBL/GenBank/DDBJ whole genome shotgun (WGS) entry which is preliminary data.</text>
</comment>
<dbReference type="GO" id="GO:0006635">
    <property type="term" value="P:fatty acid beta-oxidation"/>
    <property type="evidence" value="ECO:0007669"/>
    <property type="project" value="TreeGrafter"/>
</dbReference>
<dbReference type="SUPFAM" id="SSF52096">
    <property type="entry name" value="ClpP/crotonase"/>
    <property type="match status" value="1"/>
</dbReference>
<dbReference type="EMBL" id="JAVRBK010000006">
    <property type="protein sequence ID" value="KAK5642508.1"/>
    <property type="molecule type" value="Genomic_DNA"/>
</dbReference>
<evidence type="ECO:0000256" key="3">
    <source>
        <dbReference type="ARBA" id="ARBA00005254"/>
    </source>
</evidence>
<dbReference type="AlphaFoldDB" id="A0AAN7V916"/>
<comment type="subcellular location">
    <subcellularLocation>
        <location evidence="1">Mitochondrion matrix</location>
    </subcellularLocation>
</comment>
<keyword evidence="6" id="KW-0809">Transit peptide</keyword>
<keyword evidence="10" id="KW-0413">Isomerase</keyword>
<comment type="catalytic activity">
    <reaction evidence="14">
        <text>(3Z)-octenoyl-CoA = (2E)-octenoyl-CoA</text>
        <dbReference type="Rhea" id="RHEA:46044"/>
        <dbReference type="ChEBI" id="CHEBI:62242"/>
        <dbReference type="ChEBI" id="CHEBI:85640"/>
    </reaction>
    <physiologicalReaction direction="left-to-right" evidence="14">
        <dbReference type="Rhea" id="RHEA:46045"/>
    </physiologicalReaction>
</comment>
<accession>A0AAN7V916</accession>
<dbReference type="InterPro" id="IPR018376">
    <property type="entry name" value="Enoyl-CoA_hyd/isom_CS"/>
</dbReference>
<comment type="catalytic activity">
    <reaction evidence="13">
        <text>(3Z)-dodecenoyl-CoA = (2E)-dodecenoyl-CoA</text>
        <dbReference type="Rhea" id="RHEA:23716"/>
        <dbReference type="ChEBI" id="CHEBI:57330"/>
        <dbReference type="ChEBI" id="CHEBI:58543"/>
        <dbReference type="EC" id="5.3.3.8"/>
    </reaction>
    <physiologicalReaction direction="left-to-right" evidence="13">
        <dbReference type="Rhea" id="RHEA:23717"/>
    </physiologicalReaction>
</comment>
<dbReference type="InterPro" id="IPR001753">
    <property type="entry name" value="Enoyl-CoA_hydra/iso"/>
</dbReference>
<evidence type="ECO:0000256" key="17">
    <source>
        <dbReference type="ARBA" id="ARBA00083575"/>
    </source>
</evidence>
<evidence type="ECO:0000256" key="14">
    <source>
        <dbReference type="ARBA" id="ARBA00052542"/>
    </source>
</evidence>
<evidence type="ECO:0000256" key="15">
    <source>
        <dbReference type="ARBA" id="ARBA00056147"/>
    </source>
</evidence>
<gene>
    <name evidence="19" type="ORF">RI129_008675</name>
</gene>
<keyword evidence="9" id="KW-0496">Mitochondrion</keyword>
<keyword evidence="8" id="KW-0443">Lipid metabolism</keyword>
<evidence type="ECO:0000256" key="11">
    <source>
        <dbReference type="ARBA" id="ARBA00050938"/>
    </source>
</evidence>
<comment type="catalytic activity">
    <reaction evidence="12">
        <text>(2E)-tetradecenoyl-CoA = (3Z)-tetradecenoyl-CoA</text>
        <dbReference type="Rhea" id="RHEA:29847"/>
        <dbReference type="ChEBI" id="CHEBI:61405"/>
        <dbReference type="ChEBI" id="CHEBI:61968"/>
    </reaction>
    <physiologicalReaction direction="right-to-left" evidence="12">
        <dbReference type="Rhea" id="RHEA:29849"/>
    </physiologicalReaction>
</comment>
<dbReference type="Pfam" id="PF00378">
    <property type="entry name" value="ECH_1"/>
    <property type="match status" value="1"/>
</dbReference>
<dbReference type="Gene3D" id="3.90.226.10">
    <property type="entry name" value="2-enoyl-CoA Hydratase, Chain A, domain 1"/>
    <property type="match status" value="1"/>
</dbReference>
<dbReference type="GO" id="GO:0004165">
    <property type="term" value="F:delta(3)-delta(2)-enoyl-CoA isomerase activity"/>
    <property type="evidence" value="ECO:0007669"/>
    <property type="project" value="UniProtKB-EC"/>
</dbReference>
<protein>
    <recommendedName>
        <fullName evidence="16">Enoyl-CoA delta isomerase 1, mitochondrial</fullName>
    </recommendedName>
    <alternativeName>
        <fullName evidence="17">3,2-trans-enoyl-CoA isomerase</fullName>
    </alternativeName>
</protein>
<organism evidence="19 20">
    <name type="scientific">Pyrocoelia pectoralis</name>
    <dbReference type="NCBI Taxonomy" id="417401"/>
    <lineage>
        <taxon>Eukaryota</taxon>
        <taxon>Metazoa</taxon>
        <taxon>Ecdysozoa</taxon>
        <taxon>Arthropoda</taxon>
        <taxon>Hexapoda</taxon>
        <taxon>Insecta</taxon>
        <taxon>Pterygota</taxon>
        <taxon>Neoptera</taxon>
        <taxon>Endopterygota</taxon>
        <taxon>Coleoptera</taxon>
        <taxon>Polyphaga</taxon>
        <taxon>Elateriformia</taxon>
        <taxon>Elateroidea</taxon>
        <taxon>Lampyridae</taxon>
        <taxon>Lampyrinae</taxon>
        <taxon>Pyrocoelia</taxon>
    </lineage>
</organism>
<evidence type="ECO:0000256" key="2">
    <source>
        <dbReference type="ARBA" id="ARBA00005005"/>
    </source>
</evidence>
<comment type="subunit">
    <text evidence="4">Homotrimer.</text>
</comment>
<dbReference type="PANTHER" id="PTHR11941:SF45">
    <property type="entry name" value="ENOYL-COA DELTA ISOMERASE 1, MITOCHONDRIAL"/>
    <property type="match status" value="1"/>
</dbReference>
<evidence type="ECO:0000256" key="12">
    <source>
        <dbReference type="ARBA" id="ARBA00051293"/>
    </source>
</evidence>
<sequence length="268" mass="30376">MGTLVRTSKFLSAARDINGIVTITMRRPPLNRMNLEFMSEFSNVLRDLERDNCPGAILTSYSNKVFSAGFDIGELCNPEPERFNDFYTEVQNNWTQLYGSTFPTVAVINGHAMAAGCLLALSCDYRVMIKNRTIGYNEMQMGLATPTWFTATMLNTVGHRHTELGVTLGKMFTTDEALNINLIDCVADSKEEGIQKALSFLEKFTHFLPKSYTFAKHSLRGPFIKQLKENQNEETQLAFRFLKDPEVIKKLEIVKDKEQTQFLTSKVA</sequence>
<evidence type="ECO:0000256" key="18">
    <source>
        <dbReference type="RuleBase" id="RU003707"/>
    </source>
</evidence>
<evidence type="ECO:0000256" key="13">
    <source>
        <dbReference type="ARBA" id="ARBA00052376"/>
    </source>
</evidence>
<evidence type="ECO:0000256" key="9">
    <source>
        <dbReference type="ARBA" id="ARBA00023128"/>
    </source>
</evidence>
<dbReference type="InterPro" id="IPR029045">
    <property type="entry name" value="ClpP/crotonase-like_dom_sf"/>
</dbReference>
<proteinExistence type="inferred from homology"/>
<evidence type="ECO:0000256" key="1">
    <source>
        <dbReference type="ARBA" id="ARBA00004305"/>
    </source>
</evidence>
<dbReference type="GO" id="GO:0005759">
    <property type="term" value="C:mitochondrial matrix"/>
    <property type="evidence" value="ECO:0007669"/>
    <property type="project" value="UniProtKB-SubCell"/>
</dbReference>
<comment type="catalytic activity">
    <reaction evidence="11">
        <text>(3Z)-decenoyl-CoA = (2E)-decenoyl-CoA</text>
        <dbReference type="Rhea" id="RHEA:77195"/>
        <dbReference type="ChEBI" id="CHEBI:61406"/>
        <dbReference type="ChEBI" id="CHEBI:195601"/>
    </reaction>
    <physiologicalReaction direction="left-to-right" evidence="11">
        <dbReference type="Rhea" id="RHEA:77196"/>
    </physiologicalReaction>
</comment>